<protein>
    <submittedName>
        <fullName evidence="1">Uncharacterized protein</fullName>
    </submittedName>
</protein>
<dbReference type="Proteomes" id="UP001176940">
    <property type="component" value="Unassembled WGS sequence"/>
</dbReference>
<evidence type="ECO:0000313" key="2">
    <source>
        <dbReference type="Proteomes" id="UP001176940"/>
    </source>
</evidence>
<name>A0ABN9LG32_9NEOB</name>
<keyword evidence="2" id="KW-1185">Reference proteome</keyword>
<dbReference type="EMBL" id="CAUEEQ010015490">
    <property type="protein sequence ID" value="CAJ0939259.1"/>
    <property type="molecule type" value="Genomic_DNA"/>
</dbReference>
<reference evidence="1" key="1">
    <citation type="submission" date="2023-07" db="EMBL/GenBank/DDBJ databases">
        <authorList>
            <person name="Stuckert A."/>
        </authorList>
    </citation>
    <scope>NUCLEOTIDE SEQUENCE</scope>
</reference>
<evidence type="ECO:0000313" key="1">
    <source>
        <dbReference type="EMBL" id="CAJ0939259.1"/>
    </source>
</evidence>
<organism evidence="1 2">
    <name type="scientific">Ranitomeya imitator</name>
    <name type="common">mimic poison frog</name>
    <dbReference type="NCBI Taxonomy" id="111125"/>
    <lineage>
        <taxon>Eukaryota</taxon>
        <taxon>Metazoa</taxon>
        <taxon>Chordata</taxon>
        <taxon>Craniata</taxon>
        <taxon>Vertebrata</taxon>
        <taxon>Euteleostomi</taxon>
        <taxon>Amphibia</taxon>
        <taxon>Batrachia</taxon>
        <taxon>Anura</taxon>
        <taxon>Neobatrachia</taxon>
        <taxon>Hyloidea</taxon>
        <taxon>Dendrobatidae</taxon>
        <taxon>Dendrobatinae</taxon>
        <taxon>Ranitomeya</taxon>
    </lineage>
</organism>
<accession>A0ABN9LG32</accession>
<proteinExistence type="predicted"/>
<sequence>MAQSEIEAGRLVCLFSDVLVSKNAFYLVCHDSQAELGLFGAHVLSKSLGTAEMAWKNGFGIPSFSYHCHFFFIPCSAALPVQMVFTEAYCSLAAVYIASRLVTNTPYGIYHAYRRNVLSHWLGTYVSWVQ</sequence>
<comment type="caution">
    <text evidence="1">The sequence shown here is derived from an EMBL/GenBank/DDBJ whole genome shotgun (WGS) entry which is preliminary data.</text>
</comment>
<gene>
    <name evidence="1" type="ORF">RIMI_LOCUS7975228</name>
</gene>